<reference evidence="3" key="1">
    <citation type="submission" date="2019-03" db="EMBL/GenBank/DDBJ databases">
        <title>Single cell metagenomics reveals metabolic interactions within the superorganism composed of flagellate Streblomastix strix and complex community of Bacteroidetes bacteria on its surface.</title>
        <authorList>
            <person name="Treitli S.C."/>
            <person name="Kolisko M."/>
            <person name="Husnik F."/>
            <person name="Keeling P."/>
            <person name="Hampl V."/>
        </authorList>
    </citation>
    <scope>NUCLEOTIDE SEQUENCE</scope>
    <source>
        <strain evidence="3">STM</strain>
    </source>
</reference>
<evidence type="ECO:0000313" key="3">
    <source>
        <dbReference type="EMBL" id="KAA6311676.1"/>
    </source>
</evidence>
<dbReference type="AlphaFoldDB" id="A0A5J4PPY8"/>
<name>A0A5J4PPY8_9ZZZZ</name>
<protein>
    <recommendedName>
        <fullName evidence="2">Helix-turn-helix domain-containing protein</fullName>
    </recommendedName>
</protein>
<dbReference type="SUPFAM" id="SSF46955">
    <property type="entry name" value="Putative DNA-binding domain"/>
    <property type="match status" value="1"/>
</dbReference>
<evidence type="ECO:0000256" key="1">
    <source>
        <dbReference type="SAM" id="MobiDB-lite"/>
    </source>
</evidence>
<dbReference type="PANTHER" id="PTHR34585:SF22">
    <property type="entry name" value="HELIX-TURN-HELIX DOMAIN-CONTAINING PROTEIN"/>
    <property type="match status" value="1"/>
</dbReference>
<sequence>MTDRELMAFMQGWFERFMVRFDRLDKHLEKMAMKEKLLEGERLLDNQDVCQLLNVSKRTLQRYRSSGELPYQMIYHKTFYKESDVEAFIKANFAKGEDAADDTPKDDDTDAPEGTEDSPENTEDN</sequence>
<feature type="region of interest" description="Disordered" evidence="1">
    <location>
        <begin position="96"/>
        <end position="125"/>
    </location>
</feature>
<dbReference type="Pfam" id="PF12728">
    <property type="entry name" value="HTH_17"/>
    <property type="match status" value="1"/>
</dbReference>
<proteinExistence type="predicted"/>
<organism evidence="3">
    <name type="scientific">termite gut metagenome</name>
    <dbReference type="NCBI Taxonomy" id="433724"/>
    <lineage>
        <taxon>unclassified sequences</taxon>
        <taxon>metagenomes</taxon>
        <taxon>organismal metagenomes</taxon>
    </lineage>
</organism>
<gene>
    <name evidence="3" type="ORF">EZS27_037244</name>
</gene>
<dbReference type="InterPro" id="IPR009061">
    <property type="entry name" value="DNA-bd_dom_put_sf"/>
</dbReference>
<accession>A0A5J4PPY8</accession>
<dbReference type="PANTHER" id="PTHR34585">
    <property type="match status" value="1"/>
</dbReference>
<comment type="caution">
    <text evidence="3">The sequence shown here is derived from an EMBL/GenBank/DDBJ whole genome shotgun (WGS) entry which is preliminary data.</text>
</comment>
<dbReference type="InterPro" id="IPR041657">
    <property type="entry name" value="HTH_17"/>
</dbReference>
<evidence type="ECO:0000259" key="2">
    <source>
        <dbReference type="Pfam" id="PF12728"/>
    </source>
</evidence>
<dbReference type="EMBL" id="SNRY01006834">
    <property type="protein sequence ID" value="KAA6311676.1"/>
    <property type="molecule type" value="Genomic_DNA"/>
</dbReference>
<feature type="domain" description="Helix-turn-helix" evidence="2">
    <location>
        <begin position="43"/>
        <end position="91"/>
    </location>
</feature>
<feature type="compositionally biased region" description="Acidic residues" evidence="1">
    <location>
        <begin position="99"/>
        <end position="125"/>
    </location>
</feature>